<evidence type="ECO:0000256" key="11">
    <source>
        <dbReference type="ARBA" id="ARBA00023128"/>
    </source>
</evidence>
<keyword evidence="7 19" id="KW-0288">FMN</keyword>
<feature type="binding site" evidence="19">
    <location>
        <position position="183"/>
    </location>
    <ligand>
        <name>glyoxylate</name>
        <dbReference type="ChEBI" id="CHEBI:36655"/>
    </ligand>
</feature>
<evidence type="ECO:0000256" key="9">
    <source>
        <dbReference type="ARBA" id="ARBA00023002"/>
    </source>
</evidence>
<feature type="binding site" evidence="19">
    <location>
        <begin position="91"/>
        <end position="93"/>
    </location>
    <ligand>
        <name>FMN</name>
        <dbReference type="ChEBI" id="CHEBI:58210"/>
    </ligand>
</feature>
<dbReference type="GO" id="GO:0010181">
    <property type="term" value="F:FMN binding"/>
    <property type="evidence" value="ECO:0007669"/>
    <property type="project" value="InterPro"/>
</dbReference>
<dbReference type="PROSITE" id="PS00557">
    <property type="entry name" value="FMN_HYDROXY_ACID_DH_1"/>
    <property type="match status" value="1"/>
</dbReference>
<feature type="binding site" evidence="19">
    <location>
        <position position="270"/>
    </location>
    <ligand>
        <name>glyoxylate</name>
        <dbReference type="ChEBI" id="CHEBI:36655"/>
    </ligand>
</feature>
<evidence type="ECO:0000256" key="8">
    <source>
        <dbReference type="ARBA" id="ARBA00022723"/>
    </source>
</evidence>
<evidence type="ECO:0000259" key="20">
    <source>
        <dbReference type="PROSITE" id="PS51349"/>
    </source>
</evidence>
<evidence type="ECO:0000256" key="2">
    <source>
        <dbReference type="ARBA" id="ARBA00001970"/>
    </source>
</evidence>
<dbReference type="Gene3D" id="3.20.20.70">
    <property type="entry name" value="Aldolase class I"/>
    <property type="match status" value="1"/>
</dbReference>
<dbReference type="InterPro" id="IPR013785">
    <property type="entry name" value="Aldolase_TIM"/>
</dbReference>
<keyword evidence="5" id="KW-0349">Heme</keyword>
<dbReference type="PANTHER" id="PTHR10578:SF148">
    <property type="entry name" value="L-LACTATE DEHYDROGENASE (CYTOCHROME)"/>
    <property type="match status" value="1"/>
</dbReference>
<organism evidence="21 22">
    <name type="scientific">Maudiozyma humilis</name>
    <name type="common">Sour dough yeast</name>
    <name type="synonym">Kazachstania humilis</name>
    <dbReference type="NCBI Taxonomy" id="51915"/>
    <lineage>
        <taxon>Eukaryota</taxon>
        <taxon>Fungi</taxon>
        <taxon>Dikarya</taxon>
        <taxon>Ascomycota</taxon>
        <taxon>Saccharomycotina</taxon>
        <taxon>Saccharomycetes</taxon>
        <taxon>Saccharomycetales</taxon>
        <taxon>Saccharomycetaceae</taxon>
        <taxon>Maudiozyma</taxon>
    </lineage>
</organism>
<evidence type="ECO:0000256" key="15">
    <source>
        <dbReference type="ARBA" id="ARBA00061589"/>
    </source>
</evidence>
<keyword evidence="9" id="KW-0560">Oxidoreductase</keyword>
<feature type="binding site" evidence="19">
    <location>
        <position position="38"/>
    </location>
    <ligand>
        <name>glyoxylate</name>
        <dbReference type="ChEBI" id="CHEBI:36655"/>
    </ligand>
</feature>
<feature type="domain" description="FMN hydroxy acid dehydrogenase" evidence="20">
    <location>
        <begin position="12"/>
        <end position="378"/>
    </location>
</feature>
<feature type="binding site" evidence="19">
    <location>
        <position position="243"/>
    </location>
    <ligand>
        <name>FMN</name>
        <dbReference type="ChEBI" id="CHEBI:58210"/>
    </ligand>
</feature>
<keyword evidence="11" id="KW-0496">Mitochondrion</keyword>
<evidence type="ECO:0000256" key="17">
    <source>
        <dbReference type="ARBA" id="ARBA00068515"/>
    </source>
</evidence>
<evidence type="ECO:0000256" key="14">
    <source>
        <dbReference type="ARBA" id="ARBA00061137"/>
    </source>
</evidence>
<dbReference type="InterPro" id="IPR037396">
    <property type="entry name" value="FMN_HAD"/>
</dbReference>
<dbReference type="PANTHER" id="PTHR10578">
    <property type="entry name" value="S -2-HYDROXY-ACID OXIDASE-RELATED"/>
    <property type="match status" value="1"/>
</dbReference>
<comment type="similarity">
    <text evidence="15">In the N-terminal section; belongs to the cytochrome b5 family.</text>
</comment>
<keyword evidence="10" id="KW-0408">Iron</keyword>
<evidence type="ECO:0000256" key="18">
    <source>
        <dbReference type="PIRSR" id="PIRSR000138-1"/>
    </source>
</evidence>
<dbReference type="GO" id="GO:0046872">
    <property type="term" value="F:metal ion binding"/>
    <property type="evidence" value="ECO:0007669"/>
    <property type="project" value="UniProtKB-KW"/>
</dbReference>
<keyword evidence="6 19" id="KW-0285">Flavoprotein</keyword>
<comment type="similarity">
    <text evidence="12">Belongs to the FMN-dependent alpha-hydroxy acid dehydrogenase family.</text>
</comment>
<gene>
    <name evidence="21" type="ORF">DAKH74_003390</name>
</gene>
<dbReference type="Pfam" id="PF01070">
    <property type="entry name" value="FMN_dh"/>
    <property type="match status" value="1"/>
</dbReference>
<evidence type="ECO:0000256" key="16">
    <source>
        <dbReference type="ARBA" id="ARBA00066458"/>
    </source>
</evidence>
<evidence type="ECO:0000256" key="13">
    <source>
        <dbReference type="ARBA" id="ARBA00052399"/>
    </source>
</evidence>
<dbReference type="InterPro" id="IPR008259">
    <property type="entry name" value="FMN_hydac_DH_AS"/>
</dbReference>
<dbReference type="InterPro" id="IPR000262">
    <property type="entry name" value="FMN-dep_DH"/>
</dbReference>
<sequence>MTAPTTTTVASAPLSSVFNLHEFEVIASKALPEKVYAYYACSADDEVSYRQNHHSWARVFFRPKVLVDVSEIDLRTQMLGQQCRLPFYVSATALCGLGNPAGAECSIARACAQPQWRVPQMVSTFSSDPLAKIAAAVETPQLLWFQLYVGGDRTATAELVAQARALGLSALFVTVDAAQPGNRERDLRFKFSNADTSKGPSVMAAGQTAQGTSGALSKLIDPALSWDDIRALVRDSGLPVILKGVQRVDDALRAAELGCRGVVLSNHGGRQLDFSVPPVEVLADLVPELRKRGITKEQFDVFVDGGIRRGTDVLKALCLGASGVGIASPFLYANSLYGQEGVEHAFDLLVKELVLSMRLLGVTRIEDLNEDLLDLRGLYDRGMPPRGPFHHHDTTFETNARY</sequence>
<evidence type="ECO:0000313" key="22">
    <source>
        <dbReference type="Proteomes" id="UP001377567"/>
    </source>
</evidence>
<comment type="cofactor">
    <cofactor evidence="2">
        <name>heme b</name>
        <dbReference type="ChEBI" id="CHEBI:60344"/>
    </cofactor>
</comment>
<feature type="binding site" evidence="19">
    <location>
        <position position="148"/>
    </location>
    <ligand>
        <name>glyoxylate</name>
        <dbReference type="ChEBI" id="CHEBI:36655"/>
    </ligand>
</feature>
<evidence type="ECO:0000256" key="7">
    <source>
        <dbReference type="ARBA" id="ARBA00022643"/>
    </source>
</evidence>
<keyword evidence="8" id="KW-0479">Metal-binding</keyword>
<dbReference type="SUPFAM" id="SSF51395">
    <property type="entry name" value="FMN-linked oxidoreductases"/>
    <property type="match status" value="1"/>
</dbReference>
<protein>
    <recommendedName>
        <fullName evidence="17">L-lactate dehydrogenase (cytochrome)</fullName>
        <ecNumber evidence="16">1.1.2.3</ecNumber>
    </recommendedName>
</protein>
<dbReference type="EMBL" id="BTGD01000001">
    <property type="protein sequence ID" value="GMM53723.1"/>
    <property type="molecule type" value="Genomic_DNA"/>
</dbReference>
<keyword evidence="22" id="KW-1185">Reference proteome</keyword>
<feature type="binding site" evidence="19">
    <location>
        <position position="123"/>
    </location>
    <ligand>
        <name>FMN</name>
        <dbReference type="ChEBI" id="CHEBI:58210"/>
    </ligand>
</feature>
<name>A0AAV5RR42_MAUHU</name>
<comment type="catalytic activity">
    <reaction evidence="13">
        <text>(S)-lactate + 2 Fe(III)-[cytochrome c] = 2 Fe(II)-[cytochrome c] + pyruvate + 2 H(+)</text>
        <dbReference type="Rhea" id="RHEA:19909"/>
        <dbReference type="Rhea" id="RHEA-COMP:10350"/>
        <dbReference type="Rhea" id="RHEA-COMP:14399"/>
        <dbReference type="ChEBI" id="CHEBI:15361"/>
        <dbReference type="ChEBI" id="CHEBI:15378"/>
        <dbReference type="ChEBI" id="CHEBI:16651"/>
        <dbReference type="ChEBI" id="CHEBI:29033"/>
        <dbReference type="ChEBI" id="CHEBI:29034"/>
        <dbReference type="EC" id="1.1.2.3"/>
    </reaction>
    <physiologicalReaction direction="left-to-right" evidence="13">
        <dbReference type="Rhea" id="RHEA:19910"/>
    </physiologicalReaction>
</comment>
<evidence type="ECO:0000256" key="12">
    <source>
        <dbReference type="ARBA" id="ARBA00024042"/>
    </source>
</evidence>
<feature type="binding site" evidence="19">
    <location>
        <begin position="304"/>
        <end position="308"/>
    </location>
    <ligand>
        <name>FMN</name>
        <dbReference type="ChEBI" id="CHEBI:58210"/>
    </ligand>
</feature>
<comment type="subcellular location">
    <subcellularLocation>
        <location evidence="3">Mitochondrion intermembrane space</location>
    </subcellularLocation>
</comment>
<feature type="binding site" evidence="19">
    <location>
        <position position="265"/>
    </location>
    <ligand>
        <name>FMN</name>
        <dbReference type="ChEBI" id="CHEBI:58210"/>
    </ligand>
</feature>
<evidence type="ECO:0000256" key="6">
    <source>
        <dbReference type="ARBA" id="ARBA00022630"/>
    </source>
</evidence>
<evidence type="ECO:0000256" key="19">
    <source>
        <dbReference type="PIRSR" id="PIRSR000138-2"/>
    </source>
</evidence>
<feature type="binding site" evidence="19">
    <location>
        <position position="267"/>
    </location>
    <ligand>
        <name>glyoxylate</name>
        <dbReference type="ChEBI" id="CHEBI:36655"/>
    </ligand>
</feature>
<evidence type="ECO:0000256" key="10">
    <source>
        <dbReference type="ARBA" id="ARBA00023004"/>
    </source>
</evidence>
<reference evidence="21 22" key="1">
    <citation type="journal article" date="2023" name="Elife">
        <title>Identification of key yeast species and microbe-microbe interactions impacting larval growth of Drosophila in the wild.</title>
        <authorList>
            <person name="Mure A."/>
            <person name="Sugiura Y."/>
            <person name="Maeda R."/>
            <person name="Honda K."/>
            <person name="Sakurai N."/>
            <person name="Takahashi Y."/>
            <person name="Watada M."/>
            <person name="Katoh T."/>
            <person name="Gotoh A."/>
            <person name="Gotoh Y."/>
            <person name="Taniguchi I."/>
            <person name="Nakamura K."/>
            <person name="Hayashi T."/>
            <person name="Katayama T."/>
            <person name="Uemura T."/>
            <person name="Hattori Y."/>
        </authorList>
    </citation>
    <scope>NUCLEOTIDE SEQUENCE [LARGE SCALE GENOMIC DNA]</scope>
    <source>
        <strain evidence="21 22">KH-74</strain>
    </source>
</reference>
<evidence type="ECO:0000256" key="4">
    <source>
        <dbReference type="ARBA" id="ARBA00011881"/>
    </source>
</evidence>
<dbReference type="GO" id="GO:0005758">
    <property type="term" value="C:mitochondrial intermembrane space"/>
    <property type="evidence" value="ECO:0007669"/>
    <property type="project" value="UniProtKB-SubCell"/>
</dbReference>
<comment type="cofactor">
    <cofactor evidence="1">
        <name>FMN</name>
        <dbReference type="ChEBI" id="CHEBI:58210"/>
    </cofactor>
</comment>
<comment type="subunit">
    <text evidence="4">Homotetramer.</text>
</comment>
<dbReference type="GO" id="GO:0004460">
    <property type="term" value="F:L-lactate dehydrogenase (cytochrome) activity"/>
    <property type="evidence" value="ECO:0007669"/>
    <property type="project" value="UniProtKB-EC"/>
</dbReference>
<evidence type="ECO:0000256" key="1">
    <source>
        <dbReference type="ARBA" id="ARBA00001917"/>
    </source>
</evidence>
<accession>A0AAV5RR42</accession>
<feature type="active site" description="Proton acceptor" evidence="18">
    <location>
        <position position="267"/>
    </location>
</feature>
<dbReference type="Proteomes" id="UP001377567">
    <property type="component" value="Unassembled WGS sequence"/>
</dbReference>
<dbReference type="AlphaFoldDB" id="A0AAV5RR42"/>
<feature type="binding site" evidence="19">
    <location>
        <position position="146"/>
    </location>
    <ligand>
        <name>FMN</name>
        <dbReference type="ChEBI" id="CHEBI:58210"/>
    </ligand>
</feature>
<dbReference type="GO" id="GO:0006089">
    <property type="term" value="P:lactate metabolic process"/>
    <property type="evidence" value="ECO:0007669"/>
    <property type="project" value="TreeGrafter"/>
</dbReference>
<comment type="similarity">
    <text evidence="14">In the C-terminal section; belongs to the FMN-dependent alpha-hydroxy acid dehydrogenase family.</text>
</comment>
<evidence type="ECO:0000256" key="5">
    <source>
        <dbReference type="ARBA" id="ARBA00022617"/>
    </source>
</evidence>
<proteinExistence type="inferred from homology"/>
<feature type="binding site" evidence="19">
    <location>
        <position position="174"/>
    </location>
    <ligand>
        <name>FMN</name>
        <dbReference type="ChEBI" id="CHEBI:58210"/>
    </ligand>
</feature>
<evidence type="ECO:0000313" key="21">
    <source>
        <dbReference type="EMBL" id="GMM53723.1"/>
    </source>
</evidence>
<dbReference type="PIRSF" id="PIRSF000138">
    <property type="entry name" value="Al-hdrx_acd_dh"/>
    <property type="match status" value="1"/>
</dbReference>
<dbReference type="PROSITE" id="PS51349">
    <property type="entry name" value="FMN_HYDROXY_ACID_DH_2"/>
    <property type="match status" value="1"/>
</dbReference>
<dbReference type="FunFam" id="3.20.20.70:FF:000062">
    <property type="entry name" value="Cytochrome b2, mitochondrial, putative"/>
    <property type="match status" value="1"/>
</dbReference>
<evidence type="ECO:0000256" key="3">
    <source>
        <dbReference type="ARBA" id="ARBA00004569"/>
    </source>
</evidence>
<comment type="caution">
    <text evidence="21">The sequence shown here is derived from an EMBL/GenBank/DDBJ whole genome shotgun (WGS) entry which is preliminary data.</text>
</comment>
<dbReference type="EC" id="1.1.2.3" evidence="16"/>
<dbReference type="InterPro" id="IPR012133">
    <property type="entry name" value="Alpha-hydoxy_acid_DH_FMN"/>
</dbReference>